<dbReference type="CDD" id="cd00130">
    <property type="entry name" value="PAS"/>
    <property type="match status" value="7"/>
</dbReference>
<dbReference type="SUPFAM" id="SSF47384">
    <property type="entry name" value="Homodimeric domain of signal transducing histidine kinase"/>
    <property type="match status" value="1"/>
</dbReference>
<protein>
    <recommendedName>
        <fullName evidence="2">histidine kinase</fullName>
        <ecNumber evidence="2">2.7.13.3</ecNumber>
    </recommendedName>
</protein>
<dbReference type="CDD" id="cd00082">
    <property type="entry name" value="HisKA"/>
    <property type="match status" value="1"/>
</dbReference>
<dbReference type="GO" id="GO:0006355">
    <property type="term" value="P:regulation of DNA-templated transcription"/>
    <property type="evidence" value="ECO:0007669"/>
    <property type="project" value="InterPro"/>
</dbReference>
<feature type="domain" description="Histidine kinase" evidence="8">
    <location>
        <begin position="1352"/>
        <end position="1568"/>
    </location>
</feature>
<evidence type="ECO:0000313" key="12">
    <source>
        <dbReference type="EMBL" id="QYZ78547.1"/>
    </source>
</evidence>
<dbReference type="NCBIfam" id="TIGR00229">
    <property type="entry name" value="sensory_box"/>
    <property type="match status" value="7"/>
</dbReference>
<dbReference type="PRINTS" id="PR00344">
    <property type="entry name" value="BCTRLSENSOR"/>
</dbReference>
<dbReference type="Pfam" id="PF08448">
    <property type="entry name" value="PAS_4"/>
    <property type="match status" value="2"/>
</dbReference>
<dbReference type="InterPro" id="IPR013767">
    <property type="entry name" value="PAS_fold"/>
</dbReference>
<dbReference type="Pfam" id="PF13188">
    <property type="entry name" value="PAS_8"/>
    <property type="match status" value="1"/>
</dbReference>
<evidence type="ECO:0000259" key="9">
    <source>
        <dbReference type="PROSITE" id="PS50110"/>
    </source>
</evidence>
<feature type="domain" description="PAS" evidence="10">
    <location>
        <begin position="1"/>
        <end position="47"/>
    </location>
</feature>
<sequence length="1709" mass="190961">MDRAGDGVMLIDQEGSIIYANEIFGTLFGLAIEGLAGRSALEVLESDLSPLFEDQIGFQNLVGSMYRKDRETSGREWALTKPGPRWVAYSSHLVRSGPLQGVRVDIFRDISERKIVENAVKISKKRNHALVLSSAAPCCTTDTTLRITSANEAFYDIFGTEKRDGCYLTDLIPPESVAPVEDTVRSLTPEKPRLPIQNRDREWIVHGIFTDEGTLVEILWIWQEDWFKAGERVKKMQCLYNFVHLLHNEELPEEETLLRGAEMIERSVPWIHAVEISVPGRLSVSAGEKGKGARAPLPIDAGEGQDGKMTVWYQKEDQKSTSPSFFLLAIADEITLYLRNKTARESAERSRVTYQTLFETTGTASFLLGPGLEIQMVNREFSRMFGYTEAEIRDGMCWLSCLEEDERDMVRHFHQARLSDTGDAPTTYECRAYAKDGSSKNLIVNVSLIPGTDLSILSLIDITTKKETEHELRESEHRYRLITENATDVIFTLDHDLCFTYVSPSVLKITGTPPASVISRPMADVLTPGSFARFRDAAIEVLAPGGEHGEKTVSSKVLEIEALRADGSPLWVEVRINSLHDAEEGAAIGVMGVMRDISDRKESEERETQYIRELSFLSSAAVGFVDLPPEDEIYRFISENFRSIFDEALVFVTQYDNFEQKLIVRAVSGLDEDRDPRLYSMARGSIGTSLPLPEDLYDDLLTGVLTPLDDGTASPLLAGRMKSATRAYLDGAVGSMHVAGIARSDNLFGCVILVRRDDGYPEALSTVETFVHLSSVALQRRVLEMELESTKSRLQHILSSSPVMIFSLDPPTDRSGGMGLITYVTENIIPLLGYEPEEVIYDSTFWTATLHPSDRRRIQDEEFPKLLEEGQKTLEFRMRHKDGKYRWLHFEMRVTRDEEGDQVEVIGSAIDISERKRIEEALRVMDSAITSSINAITITDLEGDLVFANNSALKLWGFEEVKQVAGKPLERFWQPKKKVAKALERIEKDGGWMGELVGKKKGGKKFHASVSASMVTDEEEDPLCMMFSFMDITERTEIEEELARYRSHLEEIVFERTKKLTETNELLSAEIAERKRAEEHIRALSNFRESIIENATMLLAVTDSEGRVTVWNQAAEEVTGYARDEVVGGAEIWERLVPDPTVWAEVMKVVQGARTESDILRNLEVTVRASDGEEKILLWNARTLRDEEGRPQGIVTLAKDITERKRMEEEVRASEARYRAVVEDQTEWICRFRPDMSLTFVNEACCRSFGFTRDELLSTTLDAILPTWFTDLIPSLEEQLRAGRQSVTLDGKVKGRSQEERWHQWTVRAIFAPDGMVTEYQVVGRDVTMVKKAEEEFVRTEKLLSLSDLAGGIAHDFNNILTSVMGNINLAKMKLAPEDFVYQRLTEAEAATMKAGDITRQLFSFSDLSEPEKETVDIADLAREAASYALRGSKCKCRFALEPLPMPVMGDAAQLLQVLHALIINADQAMPEGGTVAIGAGPVEVSGSDPIPLPKGRYVRITVEDRGVGISPEHMSRIFDPYFTTKKHGSGIGLAMALPIIKNHGGWMDVVSEPGIGTTFSIYLPTAANDIGEQMKPAVITQGGSGSILLMDDEAGILETTSDLLRHLGYTVATAYDGEEAVARFAEAQDAGTPFDGVILDLTVPGKMGGLETMKQLKQLDPEVRVLVSSGYLNDPIIKNPGKYGFYGSIGKPYMFEELSRTLQELLGR</sequence>
<feature type="domain" description="PAS" evidence="10">
    <location>
        <begin position="350"/>
        <end position="421"/>
    </location>
</feature>
<dbReference type="InterPro" id="IPR003594">
    <property type="entry name" value="HATPase_dom"/>
</dbReference>
<keyword evidence="5" id="KW-0418">Kinase</keyword>
<feature type="domain" description="PAC" evidence="11">
    <location>
        <begin position="1161"/>
        <end position="1213"/>
    </location>
</feature>
<reference evidence="12" key="1">
    <citation type="journal article" date="2005" name="Int. J. Syst. Evol. Microbiol.">
        <title>Methanofollis formosanus sp. nov., isolated from a fish pond.</title>
        <authorList>
            <person name="Wu S.Y."/>
            <person name="Chen S.C."/>
            <person name="Lai M.C."/>
        </authorList>
    </citation>
    <scope>NUCLEOTIDE SEQUENCE</scope>
    <source>
        <strain evidence="12">ML15</strain>
    </source>
</reference>
<dbReference type="SUPFAM" id="SSF52172">
    <property type="entry name" value="CheY-like"/>
    <property type="match status" value="1"/>
</dbReference>
<dbReference type="SMART" id="SM00387">
    <property type="entry name" value="HATPase_c"/>
    <property type="match status" value="1"/>
</dbReference>
<dbReference type="PROSITE" id="PS50113">
    <property type="entry name" value="PAC"/>
    <property type="match status" value="5"/>
</dbReference>
<keyword evidence="4" id="KW-0808">Transferase</keyword>
<feature type="domain" description="PAS" evidence="10">
    <location>
        <begin position="1214"/>
        <end position="1283"/>
    </location>
</feature>
<dbReference type="InterPro" id="IPR004358">
    <property type="entry name" value="Sig_transdc_His_kin-like_C"/>
</dbReference>
<dbReference type="OrthoDB" id="115915at2157"/>
<dbReference type="EMBL" id="CP037968">
    <property type="protein sequence ID" value="QYZ78547.1"/>
    <property type="molecule type" value="Genomic_DNA"/>
</dbReference>
<keyword evidence="3 6" id="KW-0597">Phosphoprotein</keyword>
<gene>
    <name evidence="12" type="ORF">E2N92_03425</name>
</gene>
<dbReference type="InterPro" id="IPR003661">
    <property type="entry name" value="HisK_dim/P_dom"/>
</dbReference>
<dbReference type="InterPro" id="IPR001789">
    <property type="entry name" value="Sig_transdc_resp-reg_receiver"/>
</dbReference>
<feature type="modified residue" description="4-aspartylphosphate" evidence="6">
    <location>
        <position position="1641"/>
    </location>
</feature>
<dbReference type="PROSITE" id="PS50110">
    <property type="entry name" value="RESPONSE_REGULATORY"/>
    <property type="match status" value="1"/>
</dbReference>
<dbReference type="InterPro" id="IPR001610">
    <property type="entry name" value="PAC"/>
</dbReference>
<feature type="domain" description="PAS" evidence="10">
    <location>
        <begin position="1084"/>
        <end position="1139"/>
    </location>
</feature>
<dbReference type="Pfam" id="PF00072">
    <property type="entry name" value="Response_reg"/>
    <property type="match status" value="1"/>
</dbReference>
<organism evidence="12 13">
    <name type="scientific">Methanofollis formosanus</name>
    <dbReference type="NCBI Taxonomy" id="299308"/>
    <lineage>
        <taxon>Archaea</taxon>
        <taxon>Methanobacteriati</taxon>
        <taxon>Methanobacteriota</taxon>
        <taxon>Stenosarchaea group</taxon>
        <taxon>Methanomicrobia</taxon>
        <taxon>Methanomicrobiales</taxon>
        <taxon>Methanomicrobiaceae</taxon>
        <taxon>Methanofollis</taxon>
    </lineage>
</organism>
<name>A0A8G0ZZL4_9EURY</name>
<feature type="coiled-coil region" evidence="7">
    <location>
        <begin position="1197"/>
        <end position="1224"/>
    </location>
</feature>
<feature type="domain" description="PAS" evidence="10">
    <location>
        <begin position="475"/>
        <end position="545"/>
    </location>
</feature>
<dbReference type="EC" id="2.7.13.3" evidence="2"/>
<evidence type="ECO:0000259" key="10">
    <source>
        <dbReference type="PROSITE" id="PS50112"/>
    </source>
</evidence>
<dbReference type="Pfam" id="PF13426">
    <property type="entry name" value="PAS_9"/>
    <property type="match status" value="2"/>
</dbReference>
<reference evidence="12" key="2">
    <citation type="submission" date="2019-03" db="EMBL/GenBank/DDBJ databases">
        <authorList>
            <person name="Chen S.-C."/>
            <person name="Wu S.-Y."/>
            <person name="Lai M.-C."/>
        </authorList>
    </citation>
    <scope>NUCLEOTIDE SEQUENCE</scope>
    <source>
        <strain evidence="12">ML15</strain>
    </source>
</reference>
<dbReference type="InterPro" id="IPR035965">
    <property type="entry name" value="PAS-like_dom_sf"/>
</dbReference>
<keyword evidence="7" id="KW-0175">Coiled coil</keyword>
<dbReference type="PROSITE" id="PS50109">
    <property type="entry name" value="HIS_KIN"/>
    <property type="match status" value="1"/>
</dbReference>
<feature type="domain" description="PAC" evidence="11">
    <location>
        <begin position="1287"/>
        <end position="1339"/>
    </location>
</feature>
<dbReference type="Proteomes" id="UP000826709">
    <property type="component" value="Chromosome"/>
</dbReference>
<dbReference type="SMART" id="SM00086">
    <property type="entry name" value="PAC"/>
    <property type="match status" value="6"/>
</dbReference>
<dbReference type="InterPro" id="IPR000014">
    <property type="entry name" value="PAS"/>
</dbReference>
<evidence type="ECO:0000256" key="5">
    <source>
        <dbReference type="ARBA" id="ARBA00022777"/>
    </source>
</evidence>
<evidence type="ECO:0000256" key="7">
    <source>
        <dbReference type="SAM" id="Coils"/>
    </source>
</evidence>
<dbReference type="Gene3D" id="3.30.565.10">
    <property type="entry name" value="Histidine kinase-like ATPase, C-terminal domain"/>
    <property type="match status" value="1"/>
</dbReference>
<evidence type="ECO:0000256" key="2">
    <source>
        <dbReference type="ARBA" id="ARBA00012438"/>
    </source>
</evidence>
<dbReference type="Pfam" id="PF02518">
    <property type="entry name" value="HATPase_c"/>
    <property type="match status" value="1"/>
</dbReference>
<keyword evidence="13" id="KW-1185">Reference proteome</keyword>
<dbReference type="InterPro" id="IPR052162">
    <property type="entry name" value="Sensor_kinase/Photoreceptor"/>
</dbReference>
<accession>A0A8G0ZZL4</accession>
<dbReference type="RefSeq" id="WP_220682307.1">
    <property type="nucleotide sequence ID" value="NZ_CP037968.1"/>
</dbReference>
<dbReference type="InterPro" id="IPR036097">
    <property type="entry name" value="HisK_dim/P_sf"/>
</dbReference>
<dbReference type="Gene3D" id="1.10.287.130">
    <property type="match status" value="1"/>
</dbReference>
<dbReference type="InterPro" id="IPR013656">
    <property type="entry name" value="PAS_4"/>
</dbReference>
<evidence type="ECO:0000256" key="4">
    <source>
        <dbReference type="ARBA" id="ARBA00022679"/>
    </source>
</evidence>
<dbReference type="SMART" id="SM00091">
    <property type="entry name" value="PAS"/>
    <property type="match status" value="8"/>
</dbReference>
<dbReference type="GO" id="GO:0000155">
    <property type="term" value="F:phosphorelay sensor kinase activity"/>
    <property type="evidence" value="ECO:0007669"/>
    <property type="project" value="InterPro"/>
</dbReference>
<evidence type="ECO:0000256" key="6">
    <source>
        <dbReference type="PROSITE-ProRule" id="PRU00169"/>
    </source>
</evidence>
<evidence type="ECO:0000313" key="13">
    <source>
        <dbReference type="Proteomes" id="UP000826709"/>
    </source>
</evidence>
<dbReference type="Gene3D" id="3.40.50.2300">
    <property type="match status" value="1"/>
</dbReference>
<feature type="domain" description="PAC" evidence="11">
    <location>
        <begin position="872"/>
        <end position="924"/>
    </location>
</feature>
<dbReference type="InterPro" id="IPR036890">
    <property type="entry name" value="HATPase_C_sf"/>
</dbReference>
<dbReference type="SUPFAM" id="SSF55785">
    <property type="entry name" value="PYP-like sensor domain (PAS domain)"/>
    <property type="match status" value="8"/>
</dbReference>
<evidence type="ECO:0000259" key="8">
    <source>
        <dbReference type="PROSITE" id="PS50109"/>
    </source>
</evidence>
<evidence type="ECO:0000256" key="3">
    <source>
        <dbReference type="ARBA" id="ARBA00022553"/>
    </source>
</evidence>
<dbReference type="KEGG" id="mfk:E2N92_03425"/>
<feature type="domain" description="Response regulatory" evidence="9">
    <location>
        <begin position="1587"/>
        <end position="1707"/>
    </location>
</feature>
<dbReference type="InterPro" id="IPR000700">
    <property type="entry name" value="PAS-assoc_C"/>
</dbReference>
<feature type="domain" description="PAC" evidence="11">
    <location>
        <begin position="992"/>
        <end position="1044"/>
    </location>
</feature>
<feature type="domain" description="PAC" evidence="11">
    <location>
        <begin position="556"/>
        <end position="609"/>
    </location>
</feature>
<dbReference type="SUPFAM" id="SSF55874">
    <property type="entry name" value="ATPase domain of HSP90 chaperone/DNA topoisomerase II/histidine kinase"/>
    <property type="match status" value="1"/>
</dbReference>
<evidence type="ECO:0000259" key="11">
    <source>
        <dbReference type="PROSITE" id="PS50113"/>
    </source>
</evidence>
<dbReference type="InterPro" id="IPR005467">
    <property type="entry name" value="His_kinase_dom"/>
</dbReference>
<dbReference type="Gene3D" id="3.30.450.20">
    <property type="entry name" value="PAS domain"/>
    <property type="match status" value="8"/>
</dbReference>
<dbReference type="PANTHER" id="PTHR43304:SF1">
    <property type="entry name" value="PAC DOMAIN-CONTAINING PROTEIN"/>
    <property type="match status" value="1"/>
</dbReference>
<dbReference type="SMART" id="SM00448">
    <property type="entry name" value="REC"/>
    <property type="match status" value="1"/>
</dbReference>
<feature type="domain" description="PAS" evidence="10">
    <location>
        <begin position="790"/>
        <end position="870"/>
    </location>
</feature>
<proteinExistence type="predicted"/>
<comment type="catalytic activity">
    <reaction evidence="1">
        <text>ATP + protein L-histidine = ADP + protein N-phospho-L-histidine.</text>
        <dbReference type="EC" id="2.7.13.3"/>
    </reaction>
</comment>
<dbReference type="InterPro" id="IPR013655">
    <property type="entry name" value="PAS_fold_3"/>
</dbReference>
<dbReference type="InterPro" id="IPR011006">
    <property type="entry name" value="CheY-like_superfamily"/>
</dbReference>
<evidence type="ECO:0000256" key="1">
    <source>
        <dbReference type="ARBA" id="ARBA00000085"/>
    </source>
</evidence>
<dbReference type="Pfam" id="PF00989">
    <property type="entry name" value="PAS"/>
    <property type="match status" value="1"/>
</dbReference>
<dbReference type="PROSITE" id="PS50112">
    <property type="entry name" value="PAS"/>
    <property type="match status" value="6"/>
</dbReference>
<dbReference type="PANTHER" id="PTHR43304">
    <property type="entry name" value="PHYTOCHROME-LIKE PROTEIN CPH1"/>
    <property type="match status" value="1"/>
</dbReference>
<dbReference type="Pfam" id="PF08447">
    <property type="entry name" value="PAS_3"/>
    <property type="match status" value="2"/>
</dbReference>